<gene>
    <name evidence="4" type="ordered locus">Pcar_1601</name>
</gene>
<dbReference type="eggNOG" id="COG3864">
    <property type="taxonomic scope" value="Bacteria"/>
</dbReference>
<dbReference type="OrthoDB" id="9761650at2"/>
<feature type="compositionally biased region" description="Basic and acidic residues" evidence="1">
    <location>
        <begin position="133"/>
        <end position="143"/>
    </location>
</feature>
<dbReference type="Pfam" id="PF09967">
    <property type="entry name" value="DUF2201"/>
    <property type="match status" value="1"/>
</dbReference>
<dbReference type="KEGG" id="pca:Pcar_1601"/>
<dbReference type="RefSeq" id="WP_011341331.1">
    <property type="nucleotide sequence ID" value="NC_007498.2"/>
</dbReference>
<evidence type="ECO:0008006" key="6">
    <source>
        <dbReference type="Google" id="ProtNLM"/>
    </source>
</evidence>
<keyword evidence="5" id="KW-1185">Reference proteome</keyword>
<dbReference type="Pfam" id="PF13203">
    <property type="entry name" value="DUF2201_N"/>
    <property type="match status" value="1"/>
</dbReference>
<feature type="domain" description="Putative metallopeptidase" evidence="3">
    <location>
        <begin position="3"/>
        <end position="253"/>
    </location>
</feature>
<dbReference type="SUPFAM" id="SSF53300">
    <property type="entry name" value="vWA-like"/>
    <property type="match status" value="1"/>
</dbReference>
<name>Q3A462_SYNC1</name>
<dbReference type="InterPro" id="IPR018698">
    <property type="entry name" value="VWA-like_dom"/>
</dbReference>
<evidence type="ECO:0000313" key="4">
    <source>
        <dbReference type="EMBL" id="ABA88845.1"/>
    </source>
</evidence>
<proteinExistence type="predicted"/>
<protein>
    <recommendedName>
        <fullName evidence="6">Metallopeptidase domain-containing protein</fullName>
    </recommendedName>
</protein>
<evidence type="ECO:0000313" key="5">
    <source>
        <dbReference type="Proteomes" id="UP000002534"/>
    </source>
</evidence>
<dbReference type="AlphaFoldDB" id="Q3A462"/>
<dbReference type="PANTHER" id="PTHR38730">
    <property type="entry name" value="SLL7028 PROTEIN"/>
    <property type="match status" value="1"/>
</dbReference>
<dbReference type="EMBL" id="CP000142">
    <property type="protein sequence ID" value="ABA88845.1"/>
    <property type="molecule type" value="Genomic_DNA"/>
</dbReference>
<reference evidence="4 5" key="2">
    <citation type="journal article" date="2012" name="BMC Genomics">
        <title>The genome of Pelobacter carbinolicus reveals surprising metabolic capabilities and physiological features.</title>
        <authorList>
            <person name="Aklujkar M."/>
            <person name="Haveman S.A."/>
            <person name="Didonato R.Jr."/>
            <person name="Chertkov O."/>
            <person name="Han C.S."/>
            <person name="Land M.L."/>
            <person name="Brown P."/>
            <person name="Lovley D.R."/>
        </authorList>
    </citation>
    <scope>NUCLEOTIDE SEQUENCE [LARGE SCALE GENOMIC DNA]</scope>
    <source>
        <strain evidence="5">DSM 2380 / NBRC 103641 / GraBd1</strain>
    </source>
</reference>
<dbReference type="InterPro" id="IPR036465">
    <property type="entry name" value="vWFA_dom_sf"/>
</dbReference>
<dbReference type="InterPro" id="IPR025154">
    <property type="entry name" value="Put_metallopeptidase_dom"/>
</dbReference>
<evidence type="ECO:0000259" key="2">
    <source>
        <dbReference type="Pfam" id="PF09967"/>
    </source>
</evidence>
<dbReference type="PANTHER" id="PTHR38730:SF1">
    <property type="entry name" value="SLL7028 PROTEIN"/>
    <property type="match status" value="1"/>
</dbReference>
<feature type="domain" description="VWA-like" evidence="2">
    <location>
        <begin position="260"/>
        <end position="389"/>
    </location>
</feature>
<sequence length="389" mass="43123">MEKSSKLAKAIARTVLDHPFFATLLLRMRIYEDANTKTACTNGREIRYNPQFVDSLHVDQVVFVLAHLVMHVAHFHPLRRGGRNLGKFNKAGDYAINGILKDAGLSMLPGALYKKEFANLAAEQIYERLPGSAREEEHAGTGREDEEGYRDDPGGCGGFEDAGNEYGKPLSRAEREREEAEITIAIQQAAQAAKAQGKLPASLERLVNESVHAILDWREMLRSFIDRTGRNDYSWKQPNRRHIAKGIYLPSFCSNGLKPLVVAVDTSGSIGQSELNQFQAELNDILQSYPSTVSVVYCDSDITGTQIFTPDQYPVELNATGFGGTDLCPPFEWVSKNVPDAGCIIYLTDLRGNSPDIDPGIPTLWVSTIGDRDIPSHYYPKFGQIATLE</sequence>
<reference evidence="5" key="1">
    <citation type="submission" date="2005-10" db="EMBL/GenBank/DDBJ databases">
        <title>Complete sequence of Pelobacter carbinolicus DSM 2380.</title>
        <authorList>
            <person name="Copeland A."/>
            <person name="Lucas S."/>
            <person name="Lapidus A."/>
            <person name="Barry K."/>
            <person name="Detter J.C."/>
            <person name="Glavina T."/>
            <person name="Hammon N."/>
            <person name="Israni S."/>
            <person name="Pitluck S."/>
            <person name="Chertkov O."/>
            <person name="Schmutz J."/>
            <person name="Larimer F."/>
            <person name="Land M."/>
            <person name="Kyrpides N."/>
            <person name="Ivanova N."/>
            <person name="Richardson P."/>
        </authorList>
    </citation>
    <scope>NUCLEOTIDE SEQUENCE [LARGE SCALE GENOMIC DNA]</scope>
    <source>
        <strain evidence="5">DSM 2380 / NBRC 103641 / GraBd1</strain>
    </source>
</reference>
<dbReference type="Proteomes" id="UP000002534">
    <property type="component" value="Chromosome"/>
</dbReference>
<accession>Q3A462</accession>
<feature type="region of interest" description="Disordered" evidence="1">
    <location>
        <begin position="131"/>
        <end position="174"/>
    </location>
</feature>
<dbReference type="HOGENOM" id="CLU_038906_1_0_7"/>
<evidence type="ECO:0000256" key="1">
    <source>
        <dbReference type="SAM" id="MobiDB-lite"/>
    </source>
</evidence>
<evidence type="ECO:0000259" key="3">
    <source>
        <dbReference type="Pfam" id="PF13203"/>
    </source>
</evidence>
<organism evidence="4 5">
    <name type="scientific">Syntrophotalea carbinolica (strain DSM 2380 / NBRC 103641 / GraBd1)</name>
    <name type="common">Pelobacter carbinolicus</name>
    <dbReference type="NCBI Taxonomy" id="338963"/>
    <lineage>
        <taxon>Bacteria</taxon>
        <taxon>Pseudomonadati</taxon>
        <taxon>Thermodesulfobacteriota</taxon>
        <taxon>Desulfuromonadia</taxon>
        <taxon>Desulfuromonadales</taxon>
        <taxon>Syntrophotaleaceae</taxon>
        <taxon>Syntrophotalea</taxon>
    </lineage>
</organism>
<dbReference type="STRING" id="338963.Pcar_1601"/>